<dbReference type="GO" id="GO:0005840">
    <property type="term" value="C:ribosome"/>
    <property type="evidence" value="ECO:0007669"/>
    <property type="project" value="UniProtKB-KW"/>
</dbReference>
<accession>A0A238VJH4</accession>
<name>A0A238VJH4_9RHOB</name>
<keyword evidence="2" id="KW-0689">Ribosomal protein</keyword>
<dbReference type="PANTHER" id="PTHR43138">
    <property type="entry name" value="ACETYLTRANSFERASE, GNAT FAMILY"/>
    <property type="match status" value="1"/>
</dbReference>
<dbReference type="InterPro" id="IPR000182">
    <property type="entry name" value="GNAT_dom"/>
</dbReference>
<keyword evidence="2" id="KW-0687">Ribonucleoprotein</keyword>
<dbReference type="RefSeq" id="WP_425439485.1">
    <property type="nucleotide sequence ID" value="NZ_FZNN01000002.1"/>
</dbReference>
<proteinExistence type="predicted"/>
<evidence type="ECO:0000259" key="1">
    <source>
        <dbReference type="PROSITE" id="PS51186"/>
    </source>
</evidence>
<dbReference type="CDD" id="cd04301">
    <property type="entry name" value="NAT_SF"/>
    <property type="match status" value="1"/>
</dbReference>
<dbReference type="InterPro" id="IPR016181">
    <property type="entry name" value="Acyl_CoA_acyltransferase"/>
</dbReference>
<protein>
    <submittedName>
        <fullName evidence="2">Ribosomal protein S18 acetylase RimI</fullName>
    </submittedName>
</protein>
<sequence>MENLMQDVMIRTFRSGDEAALWSLLEPVFRAGDTYAIDADISREAALAYWCGPGRVVHMVEIAGEVVGSYYLVRNQGGGGSHVCNCGFVTGPAARGKGIARAMLDHALTAAARAGFRAMQFNFVISTNTRAIDIWQRAGFEVVGRLPGAFLHPVQGYVDALVMFRGLGDIAP</sequence>
<dbReference type="Proteomes" id="UP000198417">
    <property type="component" value="Unassembled WGS sequence"/>
</dbReference>
<gene>
    <name evidence="2" type="ORF">SAMN06265370_102193</name>
</gene>
<organism evidence="2 3">
    <name type="scientific">Puniceibacterium sediminis</name>
    <dbReference type="NCBI Taxonomy" id="1608407"/>
    <lineage>
        <taxon>Bacteria</taxon>
        <taxon>Pseudomonadati</taxon>
        <taxon>Pseudomonadota</taxon>
        <taxon>Alphaproteobacteria</taxon>
        <taxon>Rhodobacterales</taxon>
        <taxon>Paracoccaceae</taxon>
        <taxon>Puniceibacterium</taxon>
    </lineage>
</organism>
<dbReference type="InterPro" id="IPR052742">
    <property type="entry name" value="Mito_N-acetyltransferase"/>
</dbReference>
<dbReference type="GO" id="GO:0016747">
    <property type="term" value="F:acyltransferase activity, transferring groups other than amino-acyl groups"/>
    <property type="evidence" value="ECO:0007669"/>
    <property type="project" value="InterPro"/>
</dbReference>
<feature type="domain" description="N-acetyltransferase" evidence="1">
    <location>
        <begin position="8"/>
        <end position="168"/>
    </location>
</feature>
<evidence type="ECO:0000313" key="2">
    <source>
        <dbReference type="EMBL" id="SNR33853.1"/>
    </source>
</evidence>
<keyword evidence="3" id="KW-1185">Reference proteome</keyword>
<dbReference type="EMBL" id="FZNN01000002">
    <property type="protein sequence ID" value="SNR33853.1"/>
    <property type="molecule type" value="Genomic_DNA"/>
</dbReference>
<reference evidence="2 3" key="1">
    <citation type="submission" date="2017-06" db="EMBL/GenBank/DDBJ databases">
        <authorList>
            <person name="Kim H.J."/>
            <person name="Triplett B.A."/>
        </authorList>
    </citation>
    <scope>NUCLEOTIDE SEQUENCE [LARGE SCALE GENOMIC DNA]</scope>
    <source>
        <strain evidence="2 3">DSM 29052</strain>
    </source>
</reference>
<dbReference type="PANTHER" id="PTHR43138:SF1">
    <property type="entry name" value="N-ACETYLTRANSFERASE ACA1"/>
    <property type="match status" value="1"/>
</dbReference>
<dbReference type="Pfam" id="PF00583">
    <property type="entry name" value="Acetyltransf_1"/>
    <property type="match status" value="1"/>
</dbReference>
<dbReference type="SUPFAM" id="SSF55729">
    <property type="entry name" value="Acyl-CoA N-acyltransferases (Nat)"/>
    <property type="match status" value="1"/>
</dbReference>
<dbReference type="PROSITE" id="PS51186">
    <property type="entry name" value="GNAT"/>
    <property type="match status" value="1"/>
</dbReference>
<dbReference type="AlphaFoldDB" id="A0A238VJH4"/>
<dbReference type="Gene3D" id="3.40.630.30">
    <property type="match status" value="1"/>
</dbReference>
<evidence type="ECO:0000313" key="3">
    <source>
        <dbReference type="Proteomes" id="UP000198417"/>
    </source>
</evidence>